<sequence>MLLLLLLLLLLPIAFADDEHPIHEHCILCPPPMTCTLMKASKSYVTCKCTAEDPKFHPPALPSNWTDADFQQLLNRLRGKLNKTFMIFNQNKRAGDDASQHVQFIVGIAQCYELPESANFEQCAAHMAHLLIDYEPSHPISSSGISILAFIIVILIAGVLAAVAYVLYHFKVKKRPIDDSTVILRVSDEEESATISFPNPLSVFKVSSWLVVSNTILAHSPIFSSSGMIVLLLLLLIPFSASTVSNKSLVGNEECRLCPPGMVCNVIVGQVICQCTDDTPIPRFIAPELSKDYAPEFARNKLILREVLAKSWGIFDLKENTVSPDISPDDNPAFYIDIRMCYDMPHPYLNFNRKVMHMMKLIIAYNDELNQESCKLGFGGVVLVVALVLFAIMVGCVVYRRRLIRNSPVFLTDDEGPLDAAADTGNNDRRIVADAFENQFFDLDA</sequence>
<dbReference type="AlphaFoldDB" id="A0A2A6C7T5"/>
<proteinExistence type="predicted"/>
<dbReference type="Proteomes" id="UP000005239">
    <property type="component" value="Unassembled WGS sequence"/>
</dbReference>
<protein>
    <submittedName>
        <fullName evidence="1">Uncharacterized protein</fullName>
    </submittedName>
</protein>
<reference evidence="1" key="2">
    <citation type="submission" date="2022-06" db="UniProtKB">
        <authorList>
            <consortium name="EnsemblMetazoa"/>
        </authorList>
    </citation>
    <scope>IDENTIFICATION</scope>
    <source>
        <strain evidence="1">PS312</strain>
    </source>
</reference>
<evidence type="ECO:0000313" key="1">
    <source>
        <dbReference type="EnsemblMetazoa" id="PPA34773.1"/>
    </source>
</evidence>
<organism evidence="1 2">
    <name type="scientific">Pristionchus pacificus</name>
    <name type="common">Parasitic nematode worm</name>
    <dbReference type="NCBI Taxonomy" id="54126"/>
    <lineage>
        <taxon>Eukaryota</taxon>
        <taxon>Metazoa</taxon>
        <taxon>Ecdysozoa</taxon>
        <taxon>Nematoda</taxon>
        <taxon>Chromadorea</taxon>
        <taxon>Rhabditida</taxon>
        <taxon>Rhabditina</taxon>
        <taxon>Diplogasteromorpha</taxon>
        <taxon>Diplogasteroidea</taxon>
        <taxon>Neodiplogasteridae</taxon>
        <taxon>Pristionchus</taxon>
    </lineage>
</organism>
<accession>A0A8R1UKV3</accession>
<reference evidence="2" key="1">
    <citation type="journal article" date="2008" name="Nat. Genet.">
        <title>The Pristionchus pacificus genome provides a unique perspective on nematode lifestyle and parasitism.</title>
        <authorList>
            <person name="Dieterich C."/>
            <person name="Clifton S.W."/>
            <person name="Schuster L.N."/>
            <person name="Chinwalla A."/>
            <person name="Delehaunty K."/>
            <person name="Dinkelacker I."/>
            <person name="Fulton L."/>
            <person name="Fulton R."/>
            <person name="Godfrey J."/>
            <person name="Minx P."/>
            <person name="Mitreva M."/>
            <person name="Roeseler W."/>
            <person name="Tian H."/>
            <person name="Witte H."/>
            <person name="Yang S.P."/>
            <person name="Wilson R.K."/>
            <person name="Sommer R.J."/>
        </authorList>
    </citation>
    <scope>NUCLEOTIDE SEQUENCE [LARGE SCALE GENOMIC DNA]</scope>
    <source>
        <strain evidence="2">PS312</strain>
    </source>
</reference>
<dbReference type="EnsemblMetazoa" id="PPA34773.1">
    <property type="protein sequence ID" value="PPA34773.1"/>
    <property type="gene ID" value="WBGene00273142"/>
</dbReference>
<name>A0A2A6C7T5_PRIPA</name>
<accession>A0A2A6C7T5</accession>
<keyword evidence="2" id="KW-1185">Reference proteome</keyword>
<gene>
    <name evidence="1" type="primary">WBGene00273142</name>
</gene>
<evidence type="ECO:0000313" key="2">
    <source>
        <dbReference type="Proteomes" id="UP000005239"/>
    </source>
</evidence>